<comment type="caution">
    <text evidence="2">The sequence shown here is derived from an EMBL/GenBank/DDBJ whole genome shotgun (WGS) entry which is preliminary data.</text>
</comment>
<dbReference type="AlphaFoldDB" id="A0A2J8AD07"/>
<feature type="compositionally biased region" description="Basic and acidic residues" evidence="1">
    <location>
        <begin position="307"/>
        <end position="317"/>
    </location>
</feature>
<evidence type="ECO:0000313" key="3">
    <source>
        <dbReference type="Proteomes" id="UP000236333"/>
    </source>
</evidence>
<name>A0A2J8AD07_9CHLO</name>
<keyword evidence="3" id="KW-1185">Reference proteome</keyword>
<organism evidence="2 3">
    <name type="scientific">Tetrabaena socialis</name>
    <dbReference type="NCBI Taxonomy" id="47790"/>
    <lineage>
        <taxon>Eukaryota</taxon>
        <taxon>Viridiplantae</taxon>
        <taxon>Chlorophyta</taxon>
        <taxon>core chlorophytes</taxon>
        <taxon>Chlorophyceae</taxon>
        <taxon>CS clade</taxon>
        <taxon>Chlamydomonadales</taxon>
        <taxon>Tetrabaenaceae</taxon>
        <taxon>Tetrabaena</taxon>
    </lineage>
</organism>
<feature type="compositionally biased region" description="Low complexity" evidence="1">
    <location>
        <begin position="154"/>
        <end position="181"/>
    </location>
</feature>
<dbReference type="Proteomes" id="UP000236333">
    <property type="component" value="Unassembled WGS sequence"/>
</dbReference>
<evidence type="ECO:0000313" key="2">
    <source>
        <dbReference type="EMBL" id="PNH10393.1"/>
    </source>
</evidence>
<dbReference type="EMBL" id="PGGS01000057">
    <property type="protein sequence ID" value="PNH10393.1"/>
    <property type="molecule type" value="Genomic_DNA"/>
</dbReference>
<gene>
    <name evidence="2" type="ORF">TSOC_002866</name>
</gene>
<feature type="compositionally biased region" description="Low complexity" evidence="1">
    <location>
        <begin position="275"/>
        <end position="289"/>
    </location>
</feature>
<accession>A0A2J8AD07</accession>
<feature type="region of interest" description="Disordered" evidence="1">
    <location>
        <begin position="357"/>
        <end position="399"/>
    </location>
</feature>
<feature type="compositionally biased region" description="Low complexity" evidence="1">
    <location>
        <begin position="38"/>
        <end position="54"/>
    </location>
</feature>
<sequence length="417" mass="41907">MIRMRRGLRSSPLPPPEAAAEPGAAPATGAPQPPTQPPRQQQQQPQQQRATAAVAGGGGVRVPAADADAEDDELVAMQREEEWEAALAAMDELQAGRPPAATAATTAAAATAAAMEVDAEPRPHPGYADLPPDLEEMLQMAEEALHQQPPPPQQQQQRPSGAAPSATLRPAPAAAAAAAAAGGRGAQADEDEELMAMAMEAAQEGQRGSLQEGRCAATAGTVVLPAAVVDPADGGDYDDDEELRQLEAMATADAEAAVAVRQSYGGDAPEERASGAAPMEVEGPAAEGPGVPPGAGEGSAGPLLGREGCRGEEDPQADRTAGCNSTGAVAKMASVPGVGSRGEVVRSVDPHSLQLQASMGSPGAGGRAFVEAADGSTAGRWPDGGESQSQGDAGGLGLMRDILMTQQECDGATQASV</sequence>
<feature type="region of interest" description="Disordered" evidence="1">
    <location>
        <begin position="263"/>
        <end position="328"/>
    </location>
</feature>
<feature type="compositionally biased region" description="Low complexity" evidence="1">
    <location>
        <begin position="18"/>
        <end position="30"/>
    </location>
</feature>
<protein>
    <submittedName>
        <fullName evidence="2">Uncharacterized protein</fullName>
    </submittedName>
</protein>
<reference evidence="2 3" key="1">
    <citation type="journal article" date="2017" name="Mol. Biol. Evol.">
        <title>The 4-celled Tetrabaena socialis nuclear genome reveals the essential components for genetic control of cell number at the origin of multicellularity in the volvocine lineage.</title>
        <authorList>
            <person name="Featherston J."/>
            <person name="Arakaki Y."/>
            <person name="Hanschen E.R."/>
            <person name="Ferris P.J."/>
            <person name="Michod R.E."/>
            <person name="Olson B.J.S.C."/>
            <person name="Nozaki H."/>
            <person name="Durand P.M."/>
        </authorList>
    </citation>
    <scope>NUCLEOTIDE SEQUENCE [LARGE SCALE GENOMIC DNA]</scope>
    <source>
        <strain evidence="2 3">NIES-571</strain>
    </source>
</reference>
<evidence type="ECO:0000256" key="1">
    <source>
        <dbReference type="SAM" id="MobiDB-lite"/>
    </source>
</evidence>
<feature type="region of interest" description="Disordered" evidence="1">
    <location>
        <begin position="1"/>
        <end position="72"/>
    </location>
</feature>
<feature type="region of interest" description="Disordered" evidence="1">
    <location>
        <begin position="112"/>
        <end position="131"/>
    </location>
</feature>
<proteinExistence type="predicted"/>
<feature type="region of interest" description="Disordered" evidence="1">
    <location>
        <begin position="138"/>
        <end position="196"/>
    </location>
</feature>